<sequence>MTGCCSTQRAREEEILLASATFTDLHQWSCMKIPGTHLKTPCSDLTHPCNQDVTMSLVGPVDRRQRLPRYNLLITILSKSNPSPVAILLFSLHHRLDRANAAG</sequence>
<organism evidence="1 2">
    <name type="scientific">Musa troglodytarum</name>
    <name type="common">fe'i banana</name>
    <dbReference type="NCBI Taxonomy" id="320322"/>
    <lineage>
        <taxon>Eukaryota</taxon>
        <taxon>Viridiplantae</taxon>
        <taxon>Streptophyta</taxon>
        <taxon>Embryophyta</taxon>
        <taxon>Tracheophyta</taxon>
        <taxon>Spermatophyta</taxon>
        <taxon>Magnoliopsida</taxon>
        <taxon>Liliopsida</taxon>
        <taxon>Zingiberales</taxon>
        <taxon>Musaceae</taxon>
        <taxon>Musa</taxon>
    </lineage>
</organism>
<keyword evidence="2" id="KW-1185">Reference proteome</keyword>
<dbReference type="AlphaFoldDB" id="A0A9E7F656"/>
<reference evidence="1" key="1">
    <citation type="submission" date="2022-05" db="EMBL/GenBank/DDBJ databases">
        <title>The Musa troglodytarum L. genome provides insights into the mechanism of non-climacteric behaviour and enrichment of carotenoids.</title>
        <authorList>
            <person name="Wang J."/>
        </authorList>
    </citation>
    <scope>NUCLEOTIDE SEQUENCE</scope>
    <source>
        <tissue evidence="1">Leaf</tissue>
    </source>
</reference>
<gene>
    <name evidence="1" type="ORF">MUK42_27905</name>
</gene>
<protein>
    <submittedName>
        <fullName evidence="1">Uncharacterized protein</fullName>
    </submittedName>
</protein>
<name>A0A9E7F656_9LILI</name>
<proteinExistence type="predicted"/>
<accession>A0A9E7F656</accession>
<evidence type="ECO:0000313" key="1">
    <source>
        <dbReference type="EMBL" id="URD89648.1"/>
    </source>
</evidence>
<dbReference type="Proteomes" id="UP001055439">
    <property type="component" value="Chromosome 2"/>
</dbReference>
<dbReference type="OrthoDB" id="1908613at2759"/>
<evidence type="ECO:0000313" key="2">
    <source>
        <dbReference type="Proteomes" id="UP001055439"/>
    </source>
</evidence>
<dbReference type="EMBL" id="CP097504">
    <property type="protein sequence ID" value="URD89648.1"/>
    <property type="molecule type" value="Genomic_DNA"/>
</dbReference>